<dbReference type="GO" id="GO:0009579">
    <property type="term" value="C:thylakoid"/>
    <property type="evidence" value="ECO:0007669"/>
    <property type="project" value="UniProtKB-SubCell"/>
</dbReference>
<dbReference type="EMBL" id="FOZP01000001">
    <property type="protein sequence ID" value="SFS29945.1"/>
    <property type="molecule type" value="Genomic_DNA"/>
</dbReference>
<dbReference type="Gene3D" id="3.40.30.10">
    <property type="entry name" value="Glutaredoxin"/>
    <property type="match status" value="1"/>
</dbReference>
<keyword evidence="9" id="KW-1015">Disulfide bond</keyword>
<reference evidence="19" key="1">
    <citation type="submission" date="2016-10" db="EMBL/GenBank/DDBJ databases">
        <authorList>
            <person name="Varghese N."/>
            <person name="Submissions S."/>
        </authorList>
    </citation>
    <scope>NUCLEOTIDE SEQUENCE [LARGE SCALE GENOMIC DNA]</scope>
    <source>
        <strain evidence="19">DSM 24450</strain>
    </source>
</reference>
<accession>A0A1I6NPU8</accession>
<comment type="similarity">
    <text evidence="12">Belongs to the peroxiredoxin family. BCP/PrxQ subfamily.</text>
</comment>
<dbReference type="SUPFAM" id="SSF52833">
    <property type="entry name" value="Thioredoxin-like"/>
    <property type="match status" value="1"/>
</dbReference>
<dbReference type="Pfam" id="PF00578">
    <property type="entry name" value="AhpC-TSA"/>
    <property type="match status" value="1"/>
</dbReference>
<dbReference type="InterPro" id="IPR000866">
    <property type="entry name" value="AhpC/TSA"/>
</dbReference>
<evidence type="ECO:0000256" key="1">
    <source>
        <dbReference type="ARBA" id="ARBA00003330"/>
    </source>
</evidence>
<gene>
    <name evidence="18" type="ORF">SAMN04488006_0351</name>
</gene>
<dbReference type="FunFam" id="3.40.30.10:FF:000122">
    <property type="entry name" value="Peroxiredoxin Q chloroplastic"/>
    <property type="match status" value="1"/>
</dbReference>
<dbReference type="GO" id="GO:0034599">
    <property type="term" value="P:cellular response to oxidative stress"/>
    <property type="evidence" value="ECO:0007669"/>
    <property type="project" value="TreeGrafter"/>
</dbReference>
<keyword evidence="6" id="KW-0809">Transit peptide</keyword>
<dbReference type="PANTHER" id="PTHR42801">
    <property type="entry name" value="THIOREDOXIN-DEPENDENT PEROXIDE REDUCTASE"/>
    <property type="match status" value="1"/>
</dbReference>
<evidence type="ECO:0000256" key="14">
    <source>
        <dbReference type="ARBA" id="ARBA00049091"/>
    </source>
</evidence>
<comment type="subcellular location">
    <subcellularLocation>
        <location evidence="15">Thylakoid</location>
    </subcellularLocation>
</comment>
<evidence type="ECO:0000256" key="2">
    <source>
        <dbReference type="ARBA" id="ARBA00011245"/>
    </source>
</evidence>
<dbReference type="PIRSF" id="PIRSF000239">
    <property type="entry name" value="AHPC"/>
    <property type="match status" value="1"/>
</dbReference>
<comment type="catalytic activity">
    <reaction evidence="14">
        <text>a hydroperoxide + [thioredoxin]-dithiol = an alcohol + [thioredoxin]-disulfide + H2O</text>
        <dbReference type="Rhea" id="RHEA:62620"/>
        <dbReference type="Rhea" id="RHEA-COMP:10698"/>
        <dbReference type="Rhea" id="RHEA-COMP:10700"/>
        <dbReference type="ChEBI" id="CHEBI:15377"/>
        <dbReference type="ChEBI" id="CHEBI:29950"/>
        <dbReference type="ChEBI" id="CHEBI:30879"/>
        <dbReference type="ChEBI" id="CHEBI:35924"/>
        <dbReference type="ChEBI" id="CHEBI:50058"/>
        <dbReference type="EC" id="1.11.1.24"/>
    </reaction>
</comment>
<evidence type="ECO:0000259" key="17">
    <source>
        <dbReference type="PROSITE" id="PS51352"/>
    </source>
</evidence>
<dbReference type="STRING" id="593133.SAMN04488006_0351"/>
<feature type="active site" description="Cysteine sulfenic acid (-SOH) intermediate; for peroxidase activity" evidence="16">
    <location>
        <position position="71"/>
    </location>
</feature>
<dbReference type="Proteomes" id="UP000199312">
    <property type="component" value="Unassembled WGS sequence"/>
</dbReference>
<proteinExistence type="inferred from homology"/>
<evidence type="ECO:0000313" key="18">
    <source>
        <dbReference type="EMBL" id="SFS29945.1"/>
    </source>
</evidence>
<dbReference type="GO" id="GO:0005737">
    <property type="term" value="C:cytoplasm"/>
    <property type="evidence" value="ECO:0007669"/>
    <property type="project" value="TreeGrafter"/>
</dbReference>
<dbReference type="EC" id="1.11.1.24" evidence="3"/>
<keyword evidence="4" id="KW-0575">Peroxidase</keyword>
<evidence type="ECO:0000256" key="16">
    <source>
        <dbReference type="PIRSR" id="PIRSR000239-1"/>
    </source>
</evidence>
<dbReference type="PANTHER" id="PTHR42801:SF4">
    <property type="entry name" value="AHPC_TSA FAMILY PROTEIN"/>
    <property type="match status" value="1"/>
</dbReference>
<dbReference type="InterPro" id="IPR036249">
    <property type="entry name" value="Thioredoxin-like_sf"/>
</dbReference>
<protein>
    <recommendedName>
        <fullName evidence="3">thioredoxin-dependent peroxiredoxin</fullName>
        <ecNumber evidence="3">1.11.1.24</ecNumber>
    </recommendedName>
    <alternativeName>
        <fullName evidence="11">Thioredoxin peroxidase</fullName>
    </alternativeName>
    <alternativeName>
        <fullName evidence="13">Thioredoxin-dependent peroxiredoxin Bcp</fullName>
    </alternativeName>
</protein>
<evidence type="ECO:0000256" key="3">
    <source>
        <dbReference type="ARBA" id="ARBA00013017"/>
    </source>
</evidence>
<keyword evidence="7" id="KW-0560">Oxidoreductase</keyword>
<evidence type="ECO:0000256" key="5">
    <source>
        <dbReference type="ARBA" id="ARBA00022862"/>
    </source>
</evidence>
<comment type="function">
    <text evidence="1">Thiol-specific peroxidase that catalyzes the reduction of hydrogen peroxide and organic hydroperoxides to water and alcohols, respectively. Plays a role in cell protection against oxidative stress by detoxifying peroxides and as sensor of hydrogen peroxide-mediated signaling events.</text>
</comment>
<feature type="domain" description="Thioredoxin" evidence="17">
    <location>
        <begin position="29"/>
        <end position="175"/>
    </location>
</feature>
<evidence type="ECO:0000256" key="6">
    <source>
        <dbReference type="ARBA" id="ARBA00022946"/>
    </source>
</evidence>
<dbReference type="PROSITE" id="PS51352">
    <property type="entry name" value="THIOREDOXIN_2"/>
    <property type="match status" value="1"/>
</dbReference>
<keyword evidence="5" id="KW-0049">Antioxidant</keyword>
<evidence type="ECO:0000256" key="4">
    <source>
        <dbReference type="ARBA" id="ARBA00022559"/>
    </source>
</evidence>
<organism evidence="18 19">
    <name type="scientific">Lutibacter maritimus</name>
    <dbReference type="NCBI Taxonomy" id="593133"/>
    <lineage>
        <taxon>Bacteria</taxon>
        <taxon>Pseudomonadati</taxon>
        <taxon>Bacteroidota</taxon>
        <taxon>Flavobacteriia</taxon>
        <taxon>Flavobacteriales</taxon>
        <taxon>Flavobacteriaceae</taxon>
        <taxon>Lutibacter</taxon>
    </lineage>
</organism>
<evidence type="ECO:0000256" key="7">
    <source>
        <dbReference type="ARBA" id="ARBA00023002"/>
    </source>
</evidence>
<sequence>MKKIIIVISATIGIVLLLLLNKKEEMKIIEIGDKVPNFILKDQNGNFFNIENEIGKRMVIYFYPKDDTPGCTKEACKFRDDFESFNDLGASVIGISADSVASHKKFEEKYNLPFTLLADVDNKVRALFGVPKSMIFLPGRVTYVIDKKGIVRYIFNSQFGEEKHIENALNKLKEL</sequence>
<evidence type="ECO:0000256" key="11">
    <source>
        <dbReference type="ARBA" id="ARBA00032824"/>
    </source>
</evidence>
<evidence type="ECO:0000256" key="13">
    <source>
        <dbReference type="ARBA" id="ARBA00042639"/>
    </source>
</evidence>
<evidence type="ECO:0000256" key="12">
    <source>
        <dbReference type="ARBA" id="ARBA00038489"/>
    </source>
</evidence>
<dbReference type="InterPro" id="IPR013766">
    <property type="entry name" value="Thioredoxin_domain"/>
</dbReference>
<dbReference type="InterPro" id="IPR050924">
    <property type="entry name" value="Peroxiredoxin_BCP/PrxQ"/>
</dbReference>
<keyword evidence="10" id="KW-0676">Redox-active center</keyword>
<evidence type="ECO:0000256" key="8">
    <source>
        <dbReference type="ARBA" id="ARBA00023078"/>
    </source>
</evidence>
<evidence type="ECO:0000313" key="19">
    <source>
        <dbReference type="Proteomes" id="UP000199312"/>
    </source>
</evidence>
<evidence type="ECO:0000256" key="9">
    <source>
        <dbReference type="ARBA" id="ARBA00023157"/>
    </source>
</evidence>
<name>A0A1I6NPU8_9FLAO</name>
<evidence type="ECO:0000256" key="15">
    <source>
        <dbReference type="ARBA" id="ARBA00060385"/>
    </source>
</evidence>
<keyword evidence="19" id="KW-1185">Reference proteome</keyword>
<dbReference type="GO" id="GO:0008379">
    <property type="term" value="F:thioredoxin peroxidase activity"/>
    <property type="evidence" value="ECO:0007669"/>
    <property type="project" value="TreeGrafter"/>
</dbReference>
<comment type="subunit">
    <text evidence="2">Monomer.</text>
</comment>
<dbReference type="AlphaFoldDB" id="A0A1I6NPU8"/>
<evidence type="ECO:0000256" key="10">
    <source>
        <dbReference type="ARBA" id="ARBA00023284"/>
    </source>
</evidence>
<dbReference type="GO" id="GO:0045454">
    <property type="term" value="P:cell redox homeostasis"/>
    <property type="evidence" value="ECO:0007669"/>
    <property type="project" value="TreeGrafter"/>
</dbReference>
<dbReference type="CDD" id="cd03017">
    <property type="entry name" value="PRX_BCP"/>
    <property type="match status" value="1"/>
</dbReference>
<dbReference type="InterPro" id="IPR024706">
    <property type="entry name" value="Peroxiredoxin_AhpC-typ"/>
</dbReference>
<keyword evidence="8" id="KW-0793">Thylakoid</keyword>